<evidence type="ECO:0000259" key="9">
    <source>
        <dbReference type="SMART" id="SM00813"/>
    </source>
</evidence>
<dbReference type="SUPFAM" id="SSF51011">
    <property type="entry name" value="Glycosyl hydrolase domain"/>
    <property type="match status" value="1"/>
</dbReference>
<keyword evidence="8" id="KW-0326">Glycosidase</keyword>
<dbReference type="Pfam" id="PF22848">
    <property type="entry name" value="ASD1_dom"/>
    <property type="match status" value="1"/>
</dbReference>
<sequence length="500" mass="56827">MKEAKLIVNKDFVIGEIDKRLYGSFVEHMRRVVYTGIYEPTHPLADKQGFRTDVIDLLKELNIPIIRYPGGNFVSGYDWTDGIGPVEKRPTRLELAWKVHETNEVGIDEFVDWTKKVNTELMAAVNLGTGSAKEAGNMVEYCNHSGGTYWSDLRKAFGHKQPHHIKLWCLGNEMDGPWQINHLTADDYGKKAKETAKIMKWVDPSIELVACGSSDPALASFPDWDRVVLENTYEDIEYLSIHRYYFYENNILDYLYSYIDMNNYIKSIVSTIDFVKAKKRTKKTVHISFDEYNVVNPVINQTIDTHAEWEKPKGESVAALIDLLALAGMICALMNNSDRVKIACQALLINEGGLINVQEGGSSIKQGTFLLFRELIKHGNGSALYTRIESAKAESNKYGDVPIVYGSAIYNQKDKKVTFFLLNYSMDDDVKVDINLQSFGKLLPIEHAILEGNDLFAGNTYDEPEKIILKKTSIDFSNDSNFHFILPKLSWNMIQFSHLN</sequence>
<dbReference type="Gene3D" id="2.60.40.1180">
    <property type="entry name" value="Golgi alpha-mannosidase II"/>
    <property type="match status" value="1"/>
</dbReference>
<evidence type="ECO:0000256" key="6">
    <source>
        <dbReference type="ARBA" id="ARBA00022801"/>
    </source>
</evidence>
<keyword evidence="7" id="KW-0119">Carbohydrate metabolism</keyword>
<dbReference type="SUPFAM" id="SSF51445">
    <property type="entry name" value="(Trans)glycosidases"/>
    <property type="match status" value="1"/>
</dbReference>
<evidence type="ECO:0000256" key="4">
    <source>
        <dbReference type="ARBA" id="ARBA00011165"/>
    </source>
</evidence>
<comment type="pathway">
    <text evidence="2">Glycan metabolism.</text>
</comment>
<dbReference type="InterPro" id="IPR017853">
    <property type="entry name" value="GH"/>
</dbReference>
<dbReference type="InterPro" id="IPR013780">
    <property type="entry name" value="Glyco_hydro_b"/>
</dbReference>
<dbReference type="OrthoDB" id="9758333at2"/>
<dbReference type="GO" id="GO:0000272">
    <property type="term" value="P:polysaccharide catabolic process"/>
    <property type="evidence" value="ECO:0007669"/>
    <property type="project" value="TreeGrafter"/>
</dbReference>
<evidence type="ECO:0000256" key="7">
    <source>
        <dbReference type="ARBA" id="ARBA00023277"/>
    </source>
</evidence>
<evidence type="ECO:0000313" key="10">
    <source>
        <dbReference type="EMBL" id="KHD84420.1"/>
    </source>
</evidence>
<gene>
    <name evidence="10" type="ORF">NG54_15625</name>
</gene>
<evidence type="ECO:0000256" key="2">
    <source>
        <dbReference type="ARBA" id="ARBA00004881"/>
    </source>
</evidence>
<dbReference type="Pfam" id="PF06964">
    <property type="entry name" value="Alpha-L-AF_C"/>
    <property type="match status" value="1"/>
</dbReference>
<dbReference type="Proteomes" id="UP000030588">
    <property type="component" value="Unassembled WGS sequence"/>
</dbReference>
<accession>A0A0A6V8P0</accession>
<dbReference type="PANTHER" id="PTHR43576">
    <property type="entry name" value="ALPHA-L-ARABINOFURANOSIDASE C-RELATED"/>
    <property type="match status" value="1"/>
</dbReference>
<comment type="caution">
    <text evidence="10">The sequence shown here is derived from an EMBL/GenBank/DDBJ whole genome shotgun (WGS) entry which is preliminary data.</text>
</comment>
<evidence type="ECO:0000256" key="5">
    <source>
        <dbReference type="ARBA" id="ARBA00012670"/>
    </source>
</evidence>
<dbReference type="GO" id="GO:0046556">
    <property type="term" value="F:alpha-L-arabinofuranosidase activity"/>
    <property type="evidence" value="ECO:0007669"/>
    <property type="project" value="UniProtKB-EC"/>
</dbReference>
<dbReference type="InterPro" id="IPR010720">
    <property type="entry name" value="Alpha-L-AF_C"/>
</dbReference>
<dbReference type="GO" id="GO:0046373">
    <property type="term" value="P:L-arabinose metabolic process"/>
    <property type="evidence" value="ECO:0007669"/>
    <property type="project" value="InterPro"/>
</dbReference>
<feature type="domain" description="Alpha-L-arabinofuranosidase C-terminal" evidence="9">
    <location>
        <begin position="290"/>
        <end position="490"/>
    </location>
</feature>
<dbReference type="EC" id="3.2.1.55" evidence="5"/>
<evidence type="ECO:0000256" key="1">
    <source>
        <dbReference type="ARBA" id="ARBA00001462"/>
    </source>
</evidence>
<comment type="subunit">
    <text evidence="4">Homohexamer; trimer of dimers.</text>
</comment>
<comment type="catalytic activity">
    <reaction evidence="1">
        <text>Hydrolysis of terminal non-reducing alpha-L-arabinofuranoside residues in alpha-L-arabinosides.</text>
        <dbReference type="EC" id="3.2.1.55"/>
    </reaction>
</comment>
<keyword evidence="6" id="KW-0378">Hydrolase</keyword>
<reference evidence="10 11" key="1">
    <citation type="submission" date="2014-10" db="EMBL/GenBank/DDBJ databases">
        <title>Draft genome of phytase producing Bacillus ginsengihumi strain M2.11.</title>
        <authorList>
            <person name="Toymentseva A."/>
            <person name="Boulygina E.A."/>
            <person name="Kazakov S.V."/>
            <person name="Kayumov I."/>
            <person name="Suleimanova A.D."/>
            <person name="Mardanova A.M."/>
            <person name="Maria S.N."/>
            <person name="Sergey M.Y."/>
            <person name="Sharipova M.R."/>
        </authorList>
    </citation>
    <scope>NUCLEOTIDE SEQUENCE [LARGE SCALE GENOMIC DNA]</scope>
    <source>
        <strain evidence="10 11">M2.11</strain>
    </source>
</reference>
<dbReference type="STRING" id="363870.NG54_15625"/>
<comment type="similarity">
    <text evidence="3">Belongs to the glycosyl hydrolase 51 family.</text>
</comment>
<dbReference type="AlphaFoldDB" id="A0A0A6V8P0"/>
<evidence type="ECO:0000256" key="3">
    <source>
        <dbReference type="ARBA" id="ARBA00007186"/>
    </source>
</evidence>
<dbReference type="EMBL" id="JRUN01000061">
    <property type="protein sequence ID" value="KHD84420.1"/>
    <property type="molecule type" value="Genomic_DNA"/>
</dbReference>
<dbReference type="SMART" id="SM00813">
    <property type="entry name" value="Alpha-L-AF_C"/>
    <property type="match status" value="1"/>
</dbReference>
<proteinExistence type="inferred from homology"/>
<dbReference type="InterPro" id="IPR055235">
    <property type="entry name" value="ASD1_cat"/>
</dbReference>
<dbReference type="RefSeq" id="WP_035355830.1">
    <property type="nucleotide sequence ID" value="NZ_JAMAUG010000030.1"/>
</dbReference>
<evidence type="ECO:0000313" key="11">
    <source>
        <dbReference type="Proteomes" id="UP000030588"/>
    </source>
</evidence>
<organism evidence="10 11">
    <name type="scientific">Heyndrickxia ginsengihumi</name>
    <dbReference type="NCBI Taxonomy" id="363870"/>
    <lineage>
        <taxon>Bacteria</taxon>
        <taxon>Bacillati</taxon>
        <taxon>Bacillota</taxon>
        <taxon>Bacilli</taxon>
        <taxon>Bacillales</taxon>
        <taxon>Bacillaceae</taxon>
        <taxon>Heyndrickxia</taxon>
    </lineage>
</organism>
<evidence type="ECO:0000256" key="8">
    <source>
        <dbReference type="ARBA" id="ARBA00023295"/>
    </source>
</evidence>
<name>A0A0A6V8P0_9BACI</name>
<dbReference type="Gene3D" id="3.20.20.80">
    <property type="entry name" value="Glycosidases"/>
    <property type="match status" value="1"/>
</dbReference>
<dbReference type="PANTHER" id="PTHR43576:SF3">
    <property type="entry name" value="ALPHA-L-ARABINOFURANOSIDASE C"/>
    <property type="match status" value="1"/>
</dbReference>
<protein>
    <recommendedName>
        <fullName evidence="5">non-reducing end alpha-L-arabinofuranosidase</fullName>
        <ecNumber evidence="5">3.2.1.55</ecNumber>
    </recommendedName>
</protein>